<evidence type="ECO:0000259" key="2">
    <source>
        <dbReference type="SMART" id="SM00909"/>
    </source>
</evidence>
<dbReference type="Pfam" id="PF10648">
    <property type="entry name" value="Gmad2"/>
    <property type="match status" value="1"/>
</dbReference>
<dbReference type="AlphaFoldDB" id="A0A1G2C5F4"/>
<keyword evidence="1" id="KW-0472">Membrane</keyword>
<dbReference type="EMBL" id="MHKU01000034">
    <property type="protein sequence ID" value="OGY96371.1"/>
    <property type="molecule type" value="Genomic_DNA"/>
</dbReference>
<dbReference type="STRING" id="1798644.A2122_01355"/>
<keyword evidence="1" id="KW-0812">Transmembrane</keyword>
<gene>
    <name evidence="3" type="ORF">A2122_01355</name>
</gene>
<protein>
    <recommendedName>
        <fullName evidence="2">GerMN domain-containing protein</fullName>
    </recommendedName>
</protein>
<evidence type="ECO:0000256" key="1">
    <source>
        <dbReference type="SAM" id="Phobius"/>
    </source>
</evidence>
<keyword evidence="1" id="KW-1133">Transmembrane helix</keyword>
<feature type="domain" description="GerMN" evidence="2">
    <location>
        <begin position="184"/>
        <end position="274"/>
    </location>
</feature>
<reference evidence="3 4" key="1">
    <citation type="journal article" date="2016" name="Nat. Commun.">
        <title>Thousands of microbial genomes shed light on interconnected biogeochemical processes in an aquifer system.</title>
        <authorList>
            <person name="Anantharaman K."/>
            <person name="Brown C.T."/>
            <person name="Hug L.A."/>
            <person name="Sharon I."/>
            <person name="Castelle C.J."/>
            <person name="Probst A.J."/>
            <person name="Thomas B.C."/>
            <person name="Singh A."/>
            <person name="Wilkins M.J."/>
            <person name="Karaoz U."/>
            <person name="Brodie E.L."/>
            <person name="Williams K.H."/>
            <person name="Hubbard S.S."/>
            <person name="Banfield J.F."/>
        </authorList>
    </citation>
    <scope>NUCLEOTIDE SEQUENCE [LARGE SCALE GENOMIC DNA]</scope>
</reference>
<comment type="caution">
    <text evidence="3">The sequence shown here is derived from an EMBL/GenBank/DDBJ whole genome shotgun (WGS) entry which is preliminary data.</text>
</comment>
<sequence>MDFIIKHKTLAVVAVIVMVLIVVFVYRSNLNPGGNSEVVVAAPLPNEEIQSPLTVHGKARGTWFFEANLPVELLDADGNVVVQKGVQAEEDWMTADFVPFSVELTFAQPKTATGILRIKKDNPSGLPEHDASFDVPVRFGNASGNNGTMPVKVFFGSSVEDPKGLECNASYPVVRNIPKTQSVAQAAIRELLLGPTPEEKQKGYFTSLPDGVKLERISIADGVARAEFSEELDRTGGSCRVGSIRSQIVETIKQFPTVKDVVISIGGRTEDILQP</sequence>
<organism evidence="3 4">
    <name type="scientific">Candidatus Liptonbacteria bacterium GWB1_49_6</name>
    <dbReference type="NCBI Taxonomy" id="1798644"/>
    <lineage>
        <taxon>Bacteria</taxon>
        <taxon>Candidatus Liptoniibacteriota</taxon>
    </lineage>
</organism>
<evidence type="ECO:0000313" key="3">
    <source>
        <dbReference type="EMBL" id="OGY96371.1"/>
    </source>
</evidence>
<proteinExistence type="predicted"/>
<dbReference type="Proteomes" id="UP000176648">
    <property type="component" value="Unassembled WGS sequence"/>
</dbReference>
<dbReference type="SMART" id="SM00909">
    <property type="entry name" value="Germane"/>
    <property type="match status" value="1"/>
</dbReference>
<accession>A0A1G2C5F4</accession>
<dbReference type="InterPro" id="IPR019606">
    <property type="entry name" value="GerMN"/>
</dbReference>
<feature type="transmembrane region" description="Helical" evidence="1">
    <location>
        <begin position="9"/>
        <end position="26"/>
    </location>
</feature>
<evidence type="ECO:0000313" key="4">
    <source>
        <dbReference type="Proteomes" id="UP000176648"/>
    </source>
</evidence>
<dbReference type="InterPro" id="IPR018911">
    <property type="entry name" value="Gmad2_Ig-like_dom"/>
</dbReference>
<name>A0A1G2C5F4_9BACT</name>
<dbReference type="Pfam" id="PF10646">
    <property type="entry name" value="Germane"/>
    <property type="match status" value="1"/>
</dbReference>